<evidence type="ECO:0000259" key="2">
    <source>
        <dbReference type="Pfam" id="PF01936"/>
    </source>
</evidence>
<dbReference type="Proteomes" id="UP000625316">
    <property type="component" value="Unassembled WGS sequence"/>
</dbReference>
<feature type="domain" description="NYN" evidence="2">
    <location>
        <begin position="48"/>
        <end position="195"/>
    </location>
</feature>
<dbReference type="PANTHER" id="PTHR35458:SF8">
    <property type="entry name" value="SLR0650 PROTEIN"/>
    <property type="match status" value="1"/>
</dbReference>
<dbReference type="GO" id="GO:0004540">
    <property type="term" value="F:RNA nuclease activity"/>
    <property type="evidence" value="ECO:0007669"/>
    <property type="project" value="InterPro"/>
</dbReference>
<dbReference type="PANTHER" id="PTHR35458">
    <property type="entry name" value="SLR0755 PROTEIN"/>
    <property type="match status" value="1"/>
</dbReference>
<protein>
    <submittedName>
        <fullName evidence="3">NYN domain-containing protein</fullName>
    </submittedName>
</protein>
<dbReference type="EMBL" id="JADEXQ010000071">
    <property type="protein sequence ID" value="MBE9031663.1"/>
    <property type="molecule type" value="Genomic_DNA"/>
</dbReference>
<reference evidence="3" key="1">
    <citation type="submission" date="2020-10" db="EMBL/GenBank/DDBJ databases">
        <authorList>
            <person name="Castelo-Branco R."/>
            <person name="Eusebio N."/>
            <person name="Adriana R."/>
            <person name="Vieira A."/>
            <person name="Brugerolle De Fraissinette N."/>
            <person name="Rezende De Castro R."/>
            <person name="Schneider M.P."/>
            <person name="Vasconcelos V."/>
            <person name="Leao P.N."/>
        </authorList>
    </citation>
    <scope>NUCLEOTIDE SEQUENCE</scope>
    <source>
        <strain evidence="3">LEGE 11480</strain>
    </source>
</reference>
<dbReference type="CDD" id="cd10911">
    <property type="entry name" value="PIN_LabA"/>
    <property type="match status" value="1"/>
</dbReference>
<evidence type="ECO:0000313" key="4">
    <source>
        <dbReference type="Proteomes" id="UP000625316"/>
    </source>
</evidence>
<dbReference type="InterPro" id="IPR047140">
    <property type="entry name" value="LabA"/>
</dbReference>
<feature type="compositionally biased region" description="Basic and acidic residues" evidence="1">
    <location>
        <begin position="1"/>
        <end position="11"/>
    </location>
</feature>
<evidence type="ECO:0000313" key="3">
    <source>
        <dbReference type="EMBL" id="MBE9031663.1"/>
    </source>
</evidence>
<accession>A0A928VN53</accession>
<dbReference type="Pfam" id="PF01936">
    <property type="entry name" value="NYN"/>
    <property type="match status" value="1"/>
</dbReference>
<gene>
    <name evidence="3" type="ORF">IQ266_18175</name>
</gene>
<organism evidence="3 4">
    <name type="scientific">Romeriopsis navalis LEGE 11480</name>
    <dbReference type="NCBI Taxonomy" id="2777977"/>
    <lineage>
        <taxon>Bacteria</taxon>
        <taxon>Bacillati</taxon>
        <taxon>Cyanobacteriota</taxon>
        <taxon>Cyanophyceae</taxon>
        <taxon>Leptolyngbyales</taxon>
        <taxon>Leptolyngbyaceae</taxon>
        <taxon>Romeriopsis</taxon>
        <taxon>Romeriopsis navalis</taxon>
    </lineage>
</organism>
<sequence length="214" mass="24031">MSESNESKENGAKSNQDPLIKQSTDDEAPADLELLRDSTSPVSPTRDRIAIFIDGANLFYAAVHLQIEIDYTKLLSQLVDGRRLLRPYFYTGVDRHNDKQQGFILWLRRHGYRVITKELIHMPDGSKKANVSVEMAVDMLSLANYCDTLILLSGDGDLSYVVNAITYRGVKVELVSLRSMTNDNLINLADRFIDLADIRDAISKGNNPNNTARN</sequence>
<dbReference type="AlphaFoldDB" id="A0A928VN53"/>
<evidence type="ECO:0000256" key="1">
    <source>
        <dbReference type="SAM" id="MobiDB-lite"/>
    </source>
</evidence>
<dbReference type="Gene3D" id="3.40.50.1010">
    <property type="entry name" value="5'-nuclease"/>
    <property type="match status" value="1"/>
</dbReference>
<feature type="region of interest" description="Disordered" evidence="1">
    <location>
        <begin position="1"/>
        <end position="26"/>
    </location>
</feature>
<proteinExistence type="predicted"/>
<dbReference type="InterPro" id="IPR021139">
    <property type="entry name" value="NYN"/>
</dbReference>
<comment type="caution">
    <text evidence="3">The sequence shown here is derived from an EMBL/GenBank/DDBJ whole genome shotgun (WGS) entry which is preliminary data.</text>
</comment>
<keyword evidence="4" id="KW-1185">Reference proteome</keyword>
<name>A0A928VN53_9CYAN</name>